<name>A0A9P3HKQ4_9FUNG</name>
<dbReference type="AlphaFoldDB" id="A0A9P3HKQ4"/>
<evidence type="ECO:0000256" key="3">
    <source>
        <dbReference type="ARBA" id="ARBA00022989"/>
    </source>
</evidence>
<evidence type="ECO:0000256" key="2">
    <source>
        <dbReference type="ARBA" id="ARBA00022692"/>
    </source>
</evidence>
<dbReference type="Proteomes" id="UP000827284">
    <property type="component" value="Unassembled WGS sequence"/>
</dbReference>
<gene>
    <name evidence="7" type="ORF">EMPS_10868</name>
</gene>
<evidence type="ECO:0000313" key="7">
    <source>
        <dbReference type="EMBL" id="GJJ78509.1"/>
    </source>
</evidence>
<dbReference type="SMART" id="SM00271">
    <property type="entry name" value="DnaJ"/>
    <property type="match status" value="1"/>
</dbReference>
<dbReference type="EMBL" id="BQFW01000015">
    <property type="protein sequence ID" value="GJJ78509.1"/>
    <property type="molecule type" value="Genomic_DNA"/>
</dbReference>
<feature type="region of interest" description="Disordered" evidence="5">
    <location>
        <begin position="246"/>
        <end position="289"/>
    </location>
</feature>
<keyword evidence="3" id="KW-1133">Transmembrane helix</keyword>
<evidence type="ECO:0000256" key="1">
    <source>
        <dbReference type="ARBA" id="ARBA00004167"/>
    </source>
</evidence>
<evidence type="ECO:0000313" key="8">
    <source>
        <dbReference type="Proteomes" id="UP000827284"/>
    </source>
</evidence>
<dbReference type="InterPro" id="IPR001623">
    <property type="entry name" value="DnaJ_domain"/>
</dbReference>
<dbReference type="PANTHER" id="PTHR43908">
    <property type="entry name" value="AT29763P-RELATED"/>
    <property type="match status" value="1"/>
</dbReference>
<evidence type="ECO:0000259" key="6">
    <source>
        <dbReference type="PROSITE" id="PS50076"/>
    </source>
</evidence>
<dbReference type="CDD" id="cd06257">
    <property type="entry name" value="DnaJ"/>
    <property type="match status" value="1"/>
</dbReference>
<organism evidence="7 8">
    <name type="scientific">Entomortierella parvispora</name>
    <dbReference type="NCBI Taxonomy" id="205924"/>
    <lineage>
        <taxon>Eukaryota</taxon>
        <taxon>Fungi</taxon>
        <taxon>Fungi incertae sedis</taxon>
        <taxon>Mucoromycota</taxon>
        <taxon>Mortierellomycotina</taxon>
        <taxon>Mortierellomycetes</taxon>
        <taxon>Mortierellales</taxon>
        <taxon>Mortierellaceae</taxon>
        <taxon>Entomortierella</taxon>
    </lineage>
</organism>
<evidence type="ECO:0000256" key="4">
    <source>
        <dbReference type="ARBA" id="ARBA00023136"/>
    </source>
</evidence>
<dbReference type="GO" id="GO:0071218">
    <property type="term" value="P:cellular response to misfolded protein"/>
    <property type="evidence" value="ECO:0007669"/>
    <property type="project" value="TreeGrafter"/>
</dbReference>
<dbReference type="Pfam" id="PF09320">
    <property type="entry name" value="DUF1977"/>
    <property type="match status" value="1"/>
</dbReference>
<feature type="region of interest" description="Disordered" evidence="5">
    <location>
        <begin position="55"/>
        <end position="104"/>
    </location>
</feature>
<reference evidence="7" key="2">
    <citation type="journal article" date="2022" name="Microbiol. Resour. Announc.">
        <title>Whole-Genome Sequence of Entomortierella parvispora E1425, a Mucoromycotan Fungus Associated with Burkholderiaceae-Related Endosymbiotic Bacteria.</title>
        <authorList>
            <person name="Herlambang A."/>
            <person name="Guo Y."/>
            <person name="Takashima Y."/>
            <person name="Narisawa K."/>
            <person name="Ohta H."/>
            <person name="Nishizawa T."/>
        </authorList>
    </citation>
    <scope>NUCLEOTIDE SEQUENCE</scope>
    <source>
        <strain evidence="7">E1425</strain>
    </source>
</reference>
<dbReference type="Gene3D" id="1.10.287.110">
    <property type="entry name" value="DnaJ domain"/>
    <property type="match status" value="1"/>
</dbReference>
<evidence type="ECO:0000256" key="5">
    <source>
        <dbReference type="SAM" id="MobiDB-lite"/>
    </source>
</evidence>
<feature type="compositionally biased region" description="Low complexity" evidence="5">
    <location>
        <begin position="55"/>
        <end position="81"/>
    </location>
</feature>
<comment type="caution">
    <text evidence="7">The sequence shown here is derived from an EMBL/GenBank/DDBJ whole genome shotgun (WGS) entry which is preliminary data.</text>
</comment>
<reference evidence="7" key="1">
    <citation type="submission" date="2021-11" db="EMBL/GenBank/DDBJ databases">
        <authorList>
            <person name="Herlambang A."/>
            <person name="Guo Y."/>
            <person name="Takashima Y."/>
            <person name="Nishizawa T."/>
        </authorList>
    </citation>
    <scope>NUCLEOTIDE SEQUENCE</scope>
    <source>
        <strain evidence="7">E1425</strain>
    </source>
</reference>
<proteinExistence type="predicted"/>
<feature type="region of interest" description="Disordered" evidence="5">
    <location>
        <begin position="180"/>
        <end position="225"/>
    </location>
</feature>
<protein>
    <submittedName>
        <fullName evidence="7">DnaJ homolog subfamily B member 12</fullName>
    </submittedName>
</protein>
<accession>A0A9P3HKQ4</accession>
<keyword evidence="4" id="KW-0472">Membrane</keyword>
<sequence>MEVNKDEALRCLDIARRHLDAGNFTSARKFGQKSISLYPTSEAKAFISRVNTSEAASTNSGTASSASTASPSSASSASFSAGRQPVDTTPMKPRAAPAPVEREYTTEQVAAVKAIRSSGGDFYKVLGVQKGASDVEIKKAYRKLALQMHPDKNGAPGADEAFKIVSKAFTLLSDPQKRAVFDQYGPEDTSKGRSSGVNYDRSQPAGYSHQSPFARGSASMHGFGGEEMSPEDLFNMFFGGGGFQQYGGRSRAHQAQAQRQQQHYRQQQQQEQQRRQRRAAAGGGSDAASSLGSIIQLLPLIVLIIVSISSGFFSGPSSSNSHGGQSIVNDFSLRPRDQFTTARHTTFRKVPYYVNEHRFMGTYFPGQKFEWAGTPRHQIIVKPDHVTQQGQKVGPLFKRMEDQVEISYLREIQVKCREERRKKEILQNKAMGFWGPDRKLWVEAQKMAMPACDIIKDKYGKEHIR</sequence>
<dbReference type="Pfam" id="PF00226">
    <property type="entry name" value="DnaJ"/>
    <property type="match status" value="1"/>
</dbReference>
<keyword evidence="2" id="KW-0812">Transmembrane</keyword>
<dbReference type="PROSITE" id="PS50076">
    <property type="entry name" value="DNAJ_2"/>
    <property type="match status" value="1"/>
</dbReference>
<dbReference type="PANTHER" id="PTHR43908:SF3">
    <property type="entry name" value="AT29763P-RELATED"/>
    <property type="match status" value="1"/>
</dbReference>
<feature type="domain" description="J" evidence="6">
    <location>
        <begin position="121"/>
        <end position="185"/>
    </location>
</feature>
<dbReference type="GO" id="GO:0030544">
    <property type="term" value="F:Hsp70 protein binding"/>
    <property type="evidence" value="ECO:0007669"/>
    <property type="project" value="TreeGrafter"/>
</dbReference>
<dbReference type="SUPFAM" id="SSF46565">
    <property type="entry name" value="Chaperone J-domain"/>
    <property type="match status" value="1"/>
</dbReference>
<keyword evidence="8" id="KW-1185">Reference proteome</keyword>
<dbReference type="PRINTS" id="PR00625">
    <property type="entry name" value="JDOMAIN"/>
</dbReference>
<dbReference type="OrthoDB" id="1507364at2759"/>
<feature type="compositionally biased region" description="Low complexity" evidence="5">
    <location>
        <begin position="253"/>
        <end position="271"/>
    </location>
</feature>
<dbReference type="GO" id="GO:0005789">
    <property type="term" value="C:endoplasmic reticulum membrane"/>
    <property type="evidence" value="ECO:0007669"/>
    <property type="project" value="TreeGrafter"/>
</dbReference>
<comment type="subcellular location">
    <subcellularLocation>
        <location evidence="1">Membrane</location>
        <topology evidence="1">Single-pass membrane protein</topology>
    </subcellularLocation>
</comment>
<dbReference type="InterPro" id="IPR051100">
    <property type="entry name" value="DnaJ_subfamily_B/C"/>
</dbReference>
<dbReference type="InterPro" id="IPR036869">
    <property type="entry name" value="J_dom_sf"/>
</dbReference>
<dbReference type="InterPro" id="IPR015399">
    <property type="entry name" value="DUF1977_DnaJ-like"/>
</dbReference>
<feature type="compositionally biased region" description="Polar residues" evidence="5">
    <location>
        <begin position="192"/>
        <end position="201"/>
    </location>
</feature>